<keyword evidence="2" id="KW-0223">Dioxygenase</keyword>
<dbReference type="OrthoDB" id="4265398at2"/>
<feature type="domain" description="VOC" evidence="1">
    <location>
        <begin position="7"/>
        <end position="131"/>
    </location>
</feature>
<dbReference type="PROSITE" id="PS51819">
    <property type="entry name" value="VOC"/>
    <property type="match status" value="1"/>
</dbReference>
<dbReference type="Pfam" id="PF00903">
    <property type="entry name" value="Glyoxalase"/>
    <property type="match status" value="1"/>
</dbReference>
<dbReference type="EMBL" id="QHKO01000003">
    <property type="protein sequence ID" value="RAL23012.1"/>
    <property type="molecule type" value="Genomic_DNA"/>
</dbReference>
<dbReference type="GO" id="GO:0051213">
    <property type="term" value="F:dioxygenase activity"/>
    <property type="evidence" value="ECO:0007669"/>
    <property type="project" value="UniProtKB-KW"/>
</dbReference>
<sequence>MSDLSGRPFFINLAVENVERSRRFFEALGYAFDARFEGEQACCLIINDLAYAMLLEPSFFQNFTERKVCDTSSHSEALLCVLVPTREEVDEMVEKAVAHGGAYAMPKQEQGGMYGWSFYDVDGHHWEVGWMGEGLPPQE</sequence>
<name>A0A328C7F7_9DELT</name>
<dbReference type="PANTHER" id="PTHR36503">
    <property type="entry name" value="BLR2520 PROTEIN"/>
    <property type="match status" value="1"/>
</dbReference>
<accession>A0A328C7F7</accession>
<dbReference type="InterPro" id="IPR004360">
    <property type="entry name" value="Glyas_Fos-R_dOase_dom"/>
</dbReference>
<gene>
    <name evidence="2" type="ORF">DL240_08985</name>
</gene>
<evidence type="ECO:0000259" key="1">
    <source>
        <dbReference type="PROSITE" id="PS51819"/>
    </source>
</evidence>
<organism evidence="2 3">
    <name type="scientific">Lujinxingia litoralis</name>
    <dbReference type="NCBI Taxonomy" id="2211119"/>
    <lineage>
        <taxon>Bacteria</taxon>
        <taxon>Deltaproteobacteria</taxon>
        <taxon>Bradymonadales</taxon>
        <taxon>Lujinxingiaceae</taxon>
        <taxon>Lujinxingia</taxon>
    </lineage>
</organism>
<dbReference type="Proteomes" id="UP000249169">
    <property type="component" value="Unassembled WGS sequence"/>
</dbReference>
<keyword evidence="3" id="KW-1185">Reference proteome</keyword>
<dbReference type="Gene3D" id="3.10.180.10">
    <property type="entry name" value="2,3-Dihydroxybiphenyl 1,2-Dioxygenase, domain 1"/>
    <property type="match status" value="1"/>
</dbReference>
<reference evidence="2 3" key="1">
    <citation type="submission" date="2018-05" db="EMBL/GenBank/DDBJ databases">
        <title>Lujinxingia marina gen. nov. sp. nov., a new facultative anaerobic member of the class Deltaproteobacteria, and proposal of Lujinxingaceae fam. nov.</title>
        <authorList>
            <person name="Li C.-M."/>
        </authorList>
    </citation>
    <scope>NUCLEOTIDE SEQUENCE [LARGE SCALE GENOMIC DNA]</scope>
    <source>
        <strain evidence="2 3">B210</strain>
    </source>
</reference>
<evidence type="ECO:0000313" key="2">
    <source>
        <dbReference type="EMBL" id="RAL23012.1"/>
    </source>
</evidence>
<proteinExistence type="predicted"/>
<evidence type="ECO:0000313" key="3">
    <source>
        <dbReference type="Proteomes" id="UP000249169"/>
    </source>
</evidence>
<keyword evidence="2" id="KW-0560">Oxidoreductase</keyword>
<dbReference type="AlphaFoldDB" id="A0A328C7F7"/>
<dbReference type="RefSeq" id="WP_111729540.1">
    <property type="nucleotide sequence ID" value="NZ_QHKO01000003.1"/>
</dbReference>
<dbReference type="PANTHER" id="PTHR36503:SF2">
    <property type="entry name" value="BLR2408 PROTEIN"/>
    <property type="match status" value="1"/>
</dbReference>
<comment type="caution">
    <text evidence="2">The sequence shown here is derived from an EMBL/GenBank/DDBJ whole genome shotgun (WGS) entry which is preliminary data.</text>
</comment>
<dbReference type="SUPFAM" id="SSF54593">
    <property type="entry name" value="Glyoxalase/Bleomycin resistance protein/Dihydroxybiphenyl dioxygenase"/>
    <property type="match status" value="1"/>
</dbReference>
<protein>
    <submittedName>
        <fullName evidence="2">Glyoxalase/bleomycin resistance/extradiol dioxygenase family protein</fullName>
    </submittedName>
</protein>
<dbReference type="InterPro" id="IPR029068">
    <property type="entry name" value="Glyas_Bleomycin-R_OHBP_Dase"/>
</dbReference>
<dbReference type="InterPro" id="IPR037523">
    <property type="entry name" value="VOC_core"/>
</dbReference>